<evidence type="ECO:0000313" key="2">
    <source>
        <dbReference type="EMBL" id="CAL1151912.1"/>
    </source>
</evidence>
<reference evidence="1" key="1">
    <citation type="submission" date="2022-10" db="EMBL/GenBank/DDBJ databases">
        <authorList>
            <person name="Chen Y."/>
            <person name="Dougan E. K."/>
            <person name="Chan C."/>
            <person name="Rhodes N."/>
            <person name="Thang M."/>
        </authorList>
    </citation>
    <scope>NUCLEOTIDE SEQUENCE</scope>
</reference>
<name>A0A9P1CU04_9DINO</name>
<organism evidence="1">
    <name type="scientific">Cladocopium goreaui</name>
    <dbReference type="NCBI Taxonomy" id="2562237"/>
    <lineage>
        <taxon>Eukaryota</taxon>
        <taxon>Sar</taxon>
        <taxon>Alveolata</taxon>
        <taxon>Dinophyceae</taxon>
        <taxon>Suessiales</taxon>
        <taxon>Symbiodiniaceae</taxon>
        <taxon>Cladocopium</taxon>
    </lineage>
</organism>
<dbReference type="OrthoDB" id="447165at2759"/>
<dbReference type="AlphaFoldDB" id="A0A9P1CU04"/>
<dbReference type="EMBL" id="CAMXCT030002497">
    <property type="protein sequence ID" value="CAL4785849.1"/>
    <property type="molecule type" value="Genomic_DNA"/>
</dbReference>
<dbReference type="EMBL" id="CAMXCT010002497">
    <property type="protein sequence ID" value="CAI3998537.1"/>
    <property type="molecule type" value="Genomic_DNA"/>
</dbReference>
<proteinExistence type="predicted"/>
<dbReference type="Proteomes" id="UP001152797">
    <property type="component" value="Unassembled WGS sequence"/>
</dbReference>
<comment type="caution">
    <text evidence="1">The sequence shown here is derived from an EMBL/GenBank/DDBJ whole genome shotgun (WGS) entry which is preliminary data.</text>
</comment>
<keyword evidence="4" id="KW-1185">Reference proteome</keyword>
<protein>
    <submittedName>
        <fullName evidence="3">Palmitoyl-monogalactosyldiacylglycerol delta-7 desaturase, chloroplastic</fullName>
    </submittedName>
</protein>
<evidence type="ECO:0000313" key="3">
    <source>
        <dbReference type="EMBL" id="CAL4785849.1"/>
    </source>
</evidence>
<dbReference type="EMBL" id="CAMXCT020002497">
    <property type="protein sequence ID" value="CAL1151912.1"/>
    <property type="molecule type" value="Genomic_DNA"/>
</dbReference>
<sequence length="299" mass="34080">MLNYVQAKLHLAAKSRLNRWVKPHARAKHLDAPEWLVKEWREGNKADIAALLAHHNFNKETFLSKLLISVKKQQKIELTKEQGWYSESELSELGWSQNRIRGAKEKCQALGSAFFRKNQYDGLDEFWVTVKEKGKKVESMTYEELHTKEAEAKEDPTFNMGDEKFGMIDAQAARTDAARKAGDANPKQHSTWQSKEALKKVMDALISRTGKLRQLVRELESKYDDPAAAACINSLKSQVAKVDGAFDKCSTAWCTGEAEGFFTDKLLILISIVMDVQRKTKTDHCFDFVDHARVTCAYY</sequence>
<evidence type="ECO:0000313" key="1">
    <source>
        <dbReference type="EMBL" id="CAI3998537.1"/>
    </source>
</evidence>
<evidence type="ECO:0000313" key="4">
    <source>
        <dbReference type="Proteomes" id="UP001152797"/>
    </source>
</evidence>
<reference evidence="2" key="2">
    <citation type="submission" date="2024-04" db="EMBL/GenBank/DDBJ databases">
        <authorList>
            <person name="Chen Y."/>
            <person name="Shah S."/>
            <person name="Dougan E. K."/>
            <person name="Thang M."/>
            <person name="Chan C."/>
        </authorList>
    </citation>
    <scope>NUCLEOTIDE SEQUENCE [LARGE SCALE GENOMIC DNA]</scope>
</reference>
<accession>A0A9P1CU04</accession>
<gene>
    <name evidence="1" type="ORF">C1SCF055_LOCUS24826</name>
</gene>